<evidence type="ECO:0000313" key="3">
    <source>
        <dbReference type="Proteomes" id="UP001595751"/>
    </source>
</evidence>
<dbReference type="PANTHER" id="PTHR47505:SF1">
    <property type="entry name" value="DNA UTILIZATION PROTEIN YHGH"/>
    <property type="match status" value="1"/>
</dbReference>
<dbReference type="RefSeq" id="WP_290291486.1">
    <property type="nucleotide sequence ID" value="NZ_CP047211.1"/>
</dbReference>
<gene>
    <name evidence="2" type="ORF">ACFORJ_02275</name>
</gene>
<accession>A0ABV7ZLE4</accession>
<dbReference type="SUPFAM" id="SSF53271">
    <property type="entry name" value="PRTase-like"/>
    <property type="match status" value="1"/>
</dbReference>
<proteinExistence type="inferred from homology"/>
<dbReference type="PANTHER" id="PTHR47505">
    <property type="entry name" value="DNA UTILIZATION PROTEIN YHGH"/>
    <property type="match status" value="1"/>
</dbReference>
<dbReference type="InterPro" id="IPR051910">
    <property type="entry name" value="ComF/GntX_DNA_util-trans"/>
</dbReference>
<dbReference type="Proteomes" id="UP001595751">
    <property type="component" value="Unassembled WGS sequence"/>
</dbReference>
<dbReference type="InterPro" id="IPR000836">
    <property type="entry name" value="PRTase_dom"/>
</dbReference>
<comment type="similarity">
    <text evidence="1">Belongs to the ComF/GntX family.</text>
</comment>
<sequence length="215" mass="21622">MWGELADVALPRACPGCGAPGPPPCPECRREFARPPVRLSPRVHVAAPTWSCGSYAGPRRAVVLAAKELCDASARHVMGAVIGAAVLRLAAEGAVAHPSQSPVTLVPAPTRASAARRRGGDPVAAACRIAAGRIPGARVAAGLLRTAEGAEDSAGLTAAGRRRNIAGRIVPSGTVAGPVLLVDDVLTTGATAAHSVLVLASLGIRVDGVIVFSHA</sequence>
<dbReference type="InterPro" id="IPR029057">
    <property type="entry name" value="PRTase-like"/>
</dbReference>
<evidence type="ECO:0000256" key="1">
    <source>
        <dbReference type="ARBA" id="ARBA00008007"/>
    </source>
</evidence>
<evidence type="ECO:0000313" key="2">
    <source>
        <dbReference type="EMBL" id="MFC3848995.1"/>
    </source>
</evidence>
<name>A0ABV7ZLE4_9CORY</name>
<dbReference type="CDD" id="cd06223">
    <property type="entry name" value="PRTases_typeI"/>
    <property type="match status" value="1"/>
</dbReference>
<dbReference type="Gene3D" id="3.40.50.2020">
    <property type="match status" value="1"/>
</dbReference>
<reference evidence="3" key="1">
    <citation type="journal article" date="2019" name="Int. J. Syst. Evol. Microbiol.">
        <title>The Global Catalogue of Microorganisms (GCM) 10K type strain sequencing project: providing services to taxonomists for standard genome sequencing and annotation.</title>
        <authorList>
            <consortium name="The Broad Institute Genomics Platform"/>
            <consortium name="The Broad Institute Genome Sequencing Center for Infectious Disease"/>
            <person name="Wu L."/>
            <person name="Ma J."/>
        </authorList>
    </citation>
    <scope>NUCLEOTIDE SEQUENCE [LARGE SCALE GENOMIC DNA]</scope>
    <source>
        <strain evidence="3">CCUG 53252</strain>
    </source>
</reference>
<keyword evidence="3" id="KW-1185">Reference proteome</keyword>
<dbReference type="EMBL" id="JBHRZN010000001">
    <property type="protein sequence ID" value="MFC3848995.1"/>
    <property type="molecule type" value="Genomic_DNA"/>
</dbReference>
<protein>
    <submittedName>
        <fullName evidence="2">ComF family protein</fullName>
    </submittedName>
</protein>
<comment type="caution">
    <text evidence="2">The sequence shown here is derived from an EMBL/GenBank/DDBJ whole genome shotgun (WGS) entry which is preliminary data.</text>
</comment>
<organism evidence="2 3">
    <name type="scientific">Corynebacterium hansenii</name>
    <dbReference type="NCBI Taxonomy" id="394964"/>
    <lineage>
        <taxon>Bacteria</taxon>
        <taxon>Bacillati</taxon>
        <taxon>Actinomycetota</taxon>
        <taxon>Actinomycetes</taxon>
        <taxon>Mycobacteriales</taxon>
        <taxon>Corynebacteriaceae</taxon>
        <taxon>Corynebacterium</taxon>
    </lineage>
</organism>